<name>A0AAV3YGC9_9GAST</name>
<dbReference type="EMBL" id="BLXT01001517">
    <property type="protein sequence ID" value="GFN86375.1"/>
    <property type="molecule type" value="Genomic_DNA"/>
</dbReference>
<keyword evidence="2" id="KW-1185">Reference proteome</keyword>
<dbReference type="AlphaFoldDB" id="A0AAV3YGC9"/>
<proteinExistence type="predicted"/>
<reference evidence="1 2" key="1">
    <citation type="journal article" date="2021" name="Elife">
        <title>Chloroplast acquisition without the gene transfer in kleptoplastic sea slugs, Plakobranchus ocellatus.</title>
        <authorList>
            <person name="Maeda T."/>
            <person name="Takahashi S."/>
            <person name="Yoshida T."/>
            <person name="Shimamura S."/>
            <person name="Takaki Y."/>
            <person name="Nagai Y."/>
            <person name="Toyoda A."/>
            <person name="Suzuki Y."/>
            <person name="Arimoto A."/>
            <person name="Ishii H."/>
            <person name="Satoh N."/>
            <person name="Nishiyama T."/>
            <person name="Hasebe M."/>
            <person name="Maruyama T."/>
            <person name="Minagawa J."/>
            <person name="Obokata J."/>
            <person name="Shigenobu S."/>
        </authorList>
    </citation>
    <scope>NUCLEOTIDE SEQUENCE [LARGE SCALE GENOMIC DNA]</scope>
</reference>
<sequence length="71" mass="7984">MLTHVEIALPLISIASDSAGDRIAMPGKKDTKKKFMIEVSGVYQTLPALWRIQSDDYSNRAKKAKNYDMLL</sequence>
<accession>A0AAV3YGC9</accession>
<organism evidence="1 2">
    <name type="scientific">Plakobranchus ocellatus</name>
    <dbReference type="NCBI Taxonomy" id="259542"/>
    <lineage>
        <taxon>Eukaryota</taxon>
        <taxon>Metazoa</taxon>
        <taxon>Spiralia</taxon>
        <taxon>Lophotrochozoa</taxon>
        <taxon>Mollusca</taxon>
        <taxon>Gastropoda</taxon>
        <taxon>Heterobranchia</taxon>
        <taxon>Euthyneura</taxon>
        <taxon>Panpulmonata</taxon>
        <taxon>Sacoglossa</taxon>
        <taxon>Placobranchoidea</taxon>
        <taxon>Plakobranchidae</taxon>
        <taxon>Plakobranchus</taxon>
    </lineage>
</organism>
<protein>
    <submittedName>
        <fullName evidence="1">Uncharacterized protein</fullName>
    </submittedName>
</protein>
<evidence type="ECO:0000313" key="2">
    <source>
        <dbReference type="Proteomes" id="UP000735302"/>
    </source>
</evidence>
<gene>
    <name evidence="1" type="ORF">PoB_001288100</name>
</gene>
<dbReference type="Proteomes" id="UP000735302">
    <property type="component" value="Unassembled WGS sequence"/>
</dbReference>
<comment type="caution">
    <text evidence="1">The sequence shown here is derived from an EMBL/GenBank/DDBJ whole genome shotgun (WGS) entry which is preliminary data.</text>
</comment>
<evidence type="ECO:0000313" key="1">
    <source>
        <dbReference type="EMBL" id="GFN86375.1"/>
    </source>
</evidence>